<feature type="domain" description="Fe2OG dioxygenase" evidence="35">
    <location>
        <begin position="197"/>
        <end position="332"/>
    </location>
</feature>
<keyword evidence="3 33" id="KW-0479">Metal-binding</keyword>
<evidence type="ECO:0000256" key="16">
    <source>
        <dbReference type="ARBA" id="ARBA00047457"/>
    </source>
</evidence>
<evidence type="ECO:0000256" key="9">
    <source>
        <dbReference type="ARBA" id="ARBA00023004"/>
    </source>
</evidence>
<evidence type="ECO:0000256" key="5">
    <source>
        <dbReference type="ARBA" id="ARBA00022800"/>
    </source>
</evidence>
<sequence length="380" mass="42002">MNKMAASVVQSGEDAFRKIFKFYKRRNPPPDFSDVIDFTRGAPGGKVVTVQLDPAAVSDVEAARVGLQPVRDWKTFGLQGYPGFIFISNPFLLGSQPFWVRQCLKTYPQKPNACNLDMHMSPSDTQDIWSKSVHGLSFPPSAKRQEKTLLERLRWVTLGYHYNWDTKTYSADHYTPFPADLHSLSIQISAACGFRGFVAEAGILNYYRSDSSLGIHVDESELDHSWPLLSLSFGQSAIFLLGGTCRQDPPTAMYMHSGDVMVMSGESRLLYHAVPRIVPAPQGCPALEIEGHSLPSSVQDGAVVQPVSEEDWAVCSRYIQSSRVNVTVRQVLGHGQSFPETRSTHPRTDADQTVGHESADGLCGKRKRSSSCDSVDTAQT</sequence>
<evidence type="ECO:0000256" key="1">
    <source>
        <dbReference type="ARBA" id="ARBA00004123"/>
    </source>
</evidence>
<dbReference type="GO" id="GO:0035516">
    <property type="term" value="F:broad specificity oxidative DNA demethylase activity"/>
    <property type="evidence" value="ECO:0007669"/>
    <property type="project" value="UniProtKB-EC"/>
</dbReference>
<evidence type="ECO:0000256" key="25">
    <source>
        <dbReference type="ARBA" id="ARBA00071276"/>
    </source>
</evidence>
<name>A0A3Q1INY5_ANATE</name>
<feature type="region of interest" description="Disordered" evidence="34">
    <location>
        <begin position="335"/>
        <end position="380"/>
    </location>
</feature>
<dbReference type="Gene3D" id="2.60.120.590">
    <property type="entry name" value="Alpha-ketoglutarate-dependent dioxygenase AlkB-like"/>
    <property type="match status" value="1"/>
</dbReference>
<evidence type="ECO:0000256" key="7">
    <source>
        <dbReference type="ARBA" id="ARBA00022964"/>
    </source>
</evidence>
<dbReference type="GO" id="GO:0140078">
    <property type="term" value="F:class I DNA-(apurinic or apyrimidinic site) endonuclease activity"/>
    <property type="evidence" value="ECO:0007669"/>
    <property type="project" value="UniProtKB-EC"/>
</dbReference>
<keyword evidence="4" id="KW-0227">DNA damage</keyword>
<dbReference type="Pfam" id="PF13532">
    <property type="entry name" value="2OG-FeII_Oxy_2"/>
    <property type="match status" value="1"/>
</dbReference>
<keyword evidence="12" id="KW-0234">DNA repair</keyword>
<evidence type="ECO:0000256" key="24">
    <source>
        <dbReference type="ARBA" id="ARBA00066725"/>
    </source>
</evidence>
<dbReference type="InterPro" id="IPR027450">
    <property type="entry name" value="AlkB-like"/>
</dbReference>
<evidence type="ECO:0000256" key="19">
    <source>
        <dbReference type="ARBA" id="ARBA00052138"/>
    </source>
</evidence>
<dbReference type="GeneTree" id="ENSGT00390000004599"/>
<keyword evidence="37" id="KW-1185">Reference proteome</keyword>
<evidence type="ECO:0000256" key="20">
    <source>
        <dbReference type="ARBA" id="ARBA00052237"/>
    </source>
</evidence>
<evidence type="ECO:0000256" key="26">
    <source>
        <dbReference type="ARBA" id="ARBA00076476"/>
    </source>
</evidence>
<evidence type="ECO:0000256" key="33">
    <source>
        <dbReference type="PIRSR" id="PIRSR604574-2"/>
    </source>
</evidence>
<evidence type="ECO:0000256" key="28">
    <source>
        <dbReference type="ARBA" id="ARBA00077991"/>
    </source>
</evidence>
<evidence type="ECO:0000256" key="23">
    <source>
        <dbReference type="ARBA" id="ARBA00066586"/>
    </source>
</evidence>
<dbReference type="GO" id="GO:0035515">
    <property type="term" value="F:oxidative RNA demethylase activity"/>
    <property type="evidence" value="ECO:0007669"/>
    <property type="project" value="TreeGrafter"/>
</dbReference>
<dbReference type="AlphaFoldDB" id="A0A3Q1INY5"/>
<evidence type="ECO:0000256" key="10">
    <source>
        <dbReference type="ARBA" id="ARBA00023015"/>
    </source>
</evidence>
<dbReference type="SUPFAM" id="SSF51197">
    <property type="entry name" value="Clavaminate synthase-like"/>
    <property type="match status" value="1"/>
</dbReference>
<evidence type="ECO:0000256" key="3">
    <source>
        <dbReference type="ARBA" id="ARBA00022723"/>
    </source>
</evidence>
<proteinExistence type="predicted"/>
<comment type="cofactor">
    <cofactor evidence="33">
        <name>Fe(2+)</name>
        <dbReference type="ChEBI" id="CHEBI:29033"/>
    </cofactor>
    <text evidence="33">Binds 1 Fe(2+) ion per subunit.</text>
</comment>
<dbReference type="STRING" id="64144.ENSATEP00000019393"/>
<comment type="catalytic activity">
    <reaction evidence="19">
        <text>N(1)-methyladenosine(58) in tRNA + 2-oxoglutarate + O2 = adenosine(58) in tRNA + formaldehyde + succinate + CO2</text>
        <dbReference type="Rhea" id="RHEA:79019"/>
        <dbReference type="Rhea" id="RHEA-COMP:10365"/>
        <dbReference type="Rhea" id="RHEA-COMP:10366"/>
        <dbReference type="ChEBI" id="CHEBI:15379"/>
        <dbReference type="ChEBI" id="CHEBI:16526"/>
        <dbReference type="ChEBI" id="CHEBI:16810"/>
        <dbReference type="ChEBI" id="CHEBI:16842"/>
        <dbReference type="ChEBI" id="CHEBI:30031"/>
        <dbReference type="ChEBI" id="CHEBI:74411"/>
        <dbReference type="ChEBI" id="CHEBI:74491"/>
    </reaction>
</comment>
<dbReference type="GO" id="GO:0141131">
    <property type="term" value="F:DNA N6-methyladenine demethylase activity"/>
    <property type="evidence" value="ECO:0007669"/>
    <property type="project" value="UniProtKB-EC"/>
</dbReference>
<dbReference type="GO" id="GO:0005737">
    <property type="term" value="C:cytoplasm"/>
    <property type="evidence" value="ECO:0007669"/>
    <property type="project" value="TreeGrafter"/>
</dbReference>
<evidence type="ECO:0000256" key="11">
    <source>
        <dbReference type="ARBA" id="ARBA00023163"/>
    </source>
</evidence>
<evidence type="ECO:0000256" key="2">
    <source>
        <dbReference type="ARBA" id="ARBA00012720"/>
    </source>
</evidence>
<dbReference type="GeneID" id="113159463"/>
<evidence type="ECO:0000256" key="31">
    <source>
        <dbReference type="ARBA" id="ARBA00080514"/>
    </source>
</evidence>
<evidence type="ECO:0000256" key="30">
    <source>
        <dbReference type="ARBA" id="ARBA00080338"/>
    </source>
</evidence>
<evidence type="ECO:0000256" key="21">
    <source>
        <dbReference type="ARBA" id="ARBA00052866"/>
    </source>
</evidence>
<keyword evidence="9 33" id="KW-0408">Iron</keyword>
<feature type="binding site" evidence="33">
    <location>
        <position position="218"/>
    </location>
    <ligand>
        <name>Fe cation</name>
        <dbReference type="ChEBI" id="CHEBI:24875"/>
        <note>catalytic</note>
    </ligand>
</feature>
<keyword evidence="15" id="KW-0511">Multifunctional enzyme</keyword>
<dbReference type="PROSITE" id="PS51471">
    <property type="entry name" value="FE2OG_OXY"/>
    <property type="match status" value="1"/>
</dbReference>
<evidence type="ECO:0000256" key="34">
    <source>
        <dbReference type="SAM" id="MobiDB-lite"/>
    </source>
</evidence>
<dbReference type="EC" id="1.14.11.33" evidence="24"/>
<dbReference type="GO" id="GO:0141137">
    <property type="term" value="P:positive regulation of gene expression, epigenetic"/>
    <property type="evidence" value="ECO:0007669"/>
    <property type="project" value="UniProtKB-ARBA"/>
</dbReference>
<feature type="binding site" evidence="33">
    <location>
        <position position="216"/>
    </location>
    <ligand>
        <name>Fe cation</name>
        <dbReference type="ChEBI" id="CHEBI:24875"/>
        <note>catalytic</note>
    </ligand>
</feature>
<evidence type="ECO:0000256" key="18">
    <source>
        <dbReference type="ARBA" id="ARBA00050564"/>
    </source>
</evidence>
<dbReference type="EC" id="4.2.99.18" evidence="2"/>
<protein>
    <recommendedName>
        <fullName evidence="25">Nucleic acid dioxygenase ALKBH1</fullName>
        <ecNumber evidence="24">1.14.11.33</ecNumber>
        <ecNumber evidence="23">1.14.11.51</ecNumber>
        <ecNumber evidence="2">4.2.99.18</ecNumber>
    </recommendedName>
    <alternativeName>
        <fullName evidence="28">Alkylated DNA repair protein alkB homolog 1</fullName>
    </alternativeName>
    <alternativeName>
        <fullName evidence="30">Alpha-ketoglutarate-dependent dioxygenase ABH1</fullName>
    </alternativeName>
    <alternativeName>
        <fullName evidence="26">DNA 6mA demethylase</fullName>
    </alternativeName>
    <alternativeName>
        <fullName evidence="27">DNA N6-methyl adenine demethylase ALKBH1</fullName>
    </alternativeName>
    <alternativeName>
        <fullName evidence="32">DNA lyase ABH1</fullName>
    </alternativeName>
    <alternativeName>
        <fullName evidence="29">DNA oxidative demethylase ALKBH1</fullName>
    </alternativeName>
    <alternativeName>
        <fullName evidence="31">mRNA N(3)-methylcytidine demethylase</fullName>
    </alternativeName>
</protein>
<reference evidence="36" key="3">
    <citation type="submission" date="2025-09" db="UniProtKB">
        <authorList>
            <consortium name="Ensembl"/>
        </authorList>
    </citation>
    <scope>IDENTIFICATION</scope>
</reference>
<comment type="catalytic activity">
    <reaction evidence="17">
        <text>a methylated nucleobase within DNA + 2-oxoglutarate + O2 = a nucleobase within DNA + formaldehyde + succinate + CO2</text>
        <dbReference type="Rhea" id="RHEA:30299"/>
        <dbReference type="Rhea" id="RHEA-COMP:12192"/>
        <dbReference type="Rhea" id="RHEA-COMP:12193"/>
        <dbReference type="ChEBI" id="CHEBI:15379"/>
        <dbReference type="ChEBI" id="CHEBI:16526"/>
        <dbReference type="ChEBI" id="CHEBI:16810"/>
        <dbReference type="ChEBI" id="CHEBI:16842"/>
        <dbReference type="ChEBI" id="CHEBI:30031"/>
        <dbReference type="ChEBI" id="CHEBI:32875"/>
        <dbReference type="ChEBI" id="CHEBI:64428"/>
        <dbReference type="EC" id="1.14.11.33"/>
    </reaction>
</comment>
<reference evidence="36" key="1">
    <citation type="submission" date="2021-04" db="EMBL/GenBank/DDBJ databases">
        <authorList>
            <consortium name="Wellcome Sanger Institute Data Sharing"/>
        </authorList>
    </citation>
    <scope>NUCLEOTIDE SEQUENCE [LARGE SCALE GENOMIC DNA]</scope>
</reference>
<dbReference type="GO" id="GO:0008198">
    <property type="term" value="F:ferrous iron binding"/>
    <property type="evidence" value="ECO:0007669"/>
    <property type="project" value="TreeGrafter"/>
</dbReference>
<evidence type="ECO:0000256" key="17">
    <source>
        <dbReference type="ARBA" id="ARBA00050106"/>
    </source>
</evidence>
<dbReference type="FunFam" id="2.60.120.590:FF:000006">
    <property type="entry name" value="AlkB homolog 1, histone H2A dioxygenase"/>
    <property type="match status" value="1"/>
</dbReference>
<evidence type="ECO:0000256" key="22">
    <source>
        <dbReference type="ARBA" id="ARBA00063554"/>
    </source>
</evidence>
<keyword evidence="10" id="KW-0805">Transcription regulation</keyword>
<dbReference type="InterPro" id="IPR037151">
    <property type="entry name" value="AlkB-like_sf"/>
</dbReference>
<evidence type="ECO:0000313" key="37">
    <source>
        <dbReference type="Proteomes" id="UP000265040"/>
    </source>
</evidence>
<keyword evidence="7" id="KW-0223">Dioxygenase</keyword>
<dbReference type="InterPro" id="IPR004574">
    <property type="entry name" value="Alkb"/>
</dbReference>
<keyword evidence="8" id="KW-0560">Oxidoreductase</keyword>
<dbReference type="GO" id="GO:0042245">
    <property type="term" value="P:RNA repair"/>
    <property type="evidence" value="ECO:0007669"/>
    <property type="project" value="UniProtKB-KW"/>
</dbReference>
<keyword evidence="5" id="KW-0692">RNA repair</keyword>
<dbReference type="GO" id="GO:1990983">
    <property type="term" value="P:regulation of translational initiation by tRNA modification"/>
    <property type="evidence" value="ECO:0007669"/>
    <property type="project" value="UniProtKB-ARBA"/>
</dbReference>
<evidence type="ECO:0000256" key="6">
    <source>
        <dbReference type="ARBA" id="ARBA00022845"/>
    </source>
</evidence>
<comment type="subcellular location">
    <subcellularLocation>
        <location evidence="1">Nucleus</location>
    </subcellularLocation>
</comment>
<dbReference type="InParanoid" id="A0A3Q1INY5"/>
<dbReference type="GO" id="GO:0035513">
    <property type="term" value="P:oxidative RNA demethylation"/>
    <property type="evidence" value="ECO:0007669"/>
    <property type="project" value="TreeGrafter"/>
</dbReference>
<evidence type="ECO:0000313" key="36">
    <source>
        <dbReference type="Ensembl" id="ENSATEP00000019393.1"/>
    </source>
</evidence>
<dbReference type="GO" id="GO:0005634">
    <property type="term" value="C:nucleus"/>
    <property type="evidence" value="ECO:0007669"/>
    <property type="project" value="UniProtKB-SubCell"/>
</dbReference>
<comment type="catalytic activity">
    <reaction evidence="18">
        <text>5-methylcytidine(34) in mitochondrial tRNA(Met) + 2 2-oxoglutarate + 2 O2 = 5-formylcytidine(34) in mitochondrial tRNA(Met) + 2 succinate + 2 CO2 + H2O</text>
        <dbReference type="Rhea" id="RHEA:54144"/>
        <dbReference type="Rhea" id="RHEA-COMP:13808"/>
        <dbReference type="Rhea" id="RHEA-COMP:13809"/>
        <dbReference type="ChEBI" id="CHEBI:15377"/>
        <dbReference type="ChEBI" id="CHEBI:15379"/>
        <dbReference type="ChEBI" id="CHEBI:16526"/>
        <dbReference type="ChEBI" id="CHEBI:16810"/>
        <dbReference type="ChEBI" id="CHEBI:30031"/>
        <dbReference type="ChEBI" id="CHEBI:74483"/>
        <dbReference type="ChEBI" id="CHEBI:138075"/>
    </reaction>
</comment>
<feature type="compositionally biased region" description="Polar residues" evidence="34">
    <location>
        <begin position="371"/>
        <end position="380"/>
    </location>
</feature>
<accession>A0A3Q1INY5</accession>
<dbReference type="PANTHER" id="PTHR16557:SF2">
    <property type="entry name" value="NUCLEIC ACID DIOXYGENASE ALKBH1"/>
    <property type="match status" value="1"/>
</dbReference>
<keyword evidence="13" id="KW-0456">Lyase</keyword>
<evidence type="ECO:0000256" key="8">
    <source>
        <dbReference type="ARBA" id="ARBA00023002"/>
    </source>
</evidence>
<evidence type="ECO:0000256" key="29">
    <source>
        <dbReference type="ARBA" id="ARBA00079723"/>
    </source>
</evidence>
<comment type="subunit">
    <text evidence="22">Monomer. Interacts with DNAJB6.</text>
</comment>
<keyword evidence="14" id="KW-0539">Nucleus</keyword>
<evidence type="ECO:0000256" key="27">
    <source>
        <dbReference type="ARBA" id="ARBA00076973"/>
    </source>
</evidence>
<dbReference type="Ensembl" id="ENSATET00000019719.3">
    <property type="protein sequence ID" value="ENSATEP00000019393.1"/>
    <property type="gene ID" value="ENSATEG00000013518.3"/>
</dbReference>
<dbReference type="Proteomes" id="UP000265040">
    <property type="component" value="Chromosome 12"/>
</dbReference>
<evidence type="ECO:0000259" key="35">
    <source>
        <dbReference type="PROSITE" id="PS51471"/>
    </source>
</evidence>
<organism evidence="36 37">
    <name type="scientific">Anabas testudineus</name>
    <name type="common">Climbing perch</name>
    <name type="synonym">Anthias testudineus</name>
    <dbReference type="NCBI Taxonomy" id="64144"/>
    <lineage>
        <taxon>Eukaryota</taxon>
        <taxon>Metazoa</taxon>
        <taxon>Chordata</taxon>
        <taxon>Craniata</taxon>
        <taxon>Vertebrata</taxon>
        <taxon>Euteleostomi</taxon>
        <taxon>Actinopterygii</taxon>
        <taxon>Neopterygii</taxon>
        <taxon>Teleostei</taxon>
        <taxon>Neoteleostei</taxon>
        <taxon>Acanthomorphata</taxon>
        <taxon>Anabantaria</taxon>
        <taxon>Anabantiformes</taxon>
        <taxon>Anabantoidei</taxon>
        <taxon>Anabantidae</taxon>
        <taxon>Anabas</taxon>
    </lineage>
</organism>
<dbReference type="PANTHER" id="PTHR16557">
    <property type="entry name" value="ALKYLATED DNA REPAIR PROTEIN ALKB-RELATED"/>
    <property type="match status" value="1"/>
</dbReference>
<dbReference type="RefSeq" id="XP_026211940.1">
    <property type="nucleotide sequence ID" value="XM_026356155.1"/>
</dbReference>
<evidence type="ECO:0000256" key="4">
    <source>
        <dbReference type="ARBA" id="ARBA00022763"/>
    </source>
</evidence>
<dbReference type="OMA" id="YKRRDPP"/>
<comment type="catalytic activity">
    <reaction evidence="21">
        <text>an N(6)-methyl-2'-deoxyadenosine in DNA + 2-oxoglutarate + O2 = a 2'-deoxyadenosine in DNA + formaldehyde + succinate + CO2</text>
        <dbReference type="Rhea" id="RHEA:49524"/>
        <dbReference type="Rhea" id="RHEA-COMP:12418"/>
        <dbReference type="Rhea" id="RHEA-COMP:12419"/>
        <dbReference type="ChEBI" id="CHEBI:15379"/>
        <dbReference type="ChEBI" id="CHEBI:16526"/>
        <dbReference type="ChEBI" id="CHEBI:16810"/>
        <dbReference type="ChEBI" id="CHEBI:16842"/>
        <dbReference type="ChEBI" id="CHEBI:30031"/>
        <dbReference type="ChEBI" id="CHEBI:90615"/>
        <dbReference type="ChEBI" id="CHEBI:90616"/>
        <dbReference type="EC" id="1.14.11.51"/>
    </reaction>
</comment>
<evidence type="ECO:0000256" key="14">
    <source>
        <dbReference type="ARBA" id="ARBA00023242"/>
    </source>
</evidence>
<keyword evidence="6" id="KW-0810">Translation regulation</keyword>
<comment type="catalytic activity">
    <reaction evidence="16">
        <text>an N(1)-methyladenosine in tRNA + 2-oxoglutarate + O2 = an adenosine in tRNA + formaldehyde + succinate + CO2</text>
        <dbReference type="Rhea" id="RHEA:54576"/>
        <dbReference type="Rhea" id="RHEA-COMP:10242"/>
        <dbReference type="Rhea" id="RHEA-COMP:12312"/>
        <dbReference type="ChEBI" id="CHEBI:15379"/>
        <dbReference type="ChEBI" id="CHEBI:16526"/>
        <dbReference type="ChEBI" id="CHEBI:16810"/>
        <dbReference type="ChEBI" id="CHEBI:16842"/>
        <dbReference type="ChEBI" id="CHEBI:30031"/>
        <dbReference type="ChEBI" id="CHEBI:74411"/>
        <dbReference type="ChEBI" id="CHEBI:74491"/>
    </reaction>
</comment>
<comment type="catalytic activity">
    <reaction evidence="20">
        <text>an N(3)-methylcytidine in mRNA + 2-oxoglutarate + O2 = a cytidine in mRNA + formaldehyde + succinate + CO2</text>
        <dbReference type="Rhea" id="RHEA:60920"/>
        <dbReference type="Rhea" id="RHEA-COMP:15145"/>
        <dbReference type="Rhea" id="RHEA-COMP:15713"/>
        <dbReference type="ChEBI" id="CHEBI:15379"/>
        <dbReference type="ChEBI" id="CHEBI:16526"/>
        <dbReference type="ChEBI" id="CHEBI:16810"/>
        <dbReference type="ChEBI" id="CHEBI:16842"/>
        <dbReference type="ChEBI" id="CHEBI:30031"/>
        <dbReference type="ChEBI" id="CHEBI:74894"/>
        <dbReference type="ChEBI" id="CHEBI:82748"/>
    </reaction>
    <physiologicalReaction direction="left-to-right" evidence="20">
        <dbReference type="Rhea" id="RHEA:60921"/>
    </physiologicalReaction>
</comment>
<reference evidence="36" key="2">
    <citation type="submission" date="2025-08" db="UniProtKB">
        <authorList>
            <consortium name="Ensembl"/>
        </authorList>
    </citation>
    <scope>IDENTIFICATION</scope>
</reference>
<evidence type="ECO:0000256" key="15">
    <source>
        <dbReference type="ARBA" id="ARBA00023268"/>
    </source>
</evidence>
<evidence type="ECO:0000256" key="32">
    <source>
        <dbReference type="ARBA" id="ARBA00081604"/>
    </source>
</evidence>
<dbReference type="InterPro" id="IPR005123">
    <property type="entry name" value="Oxoglu/Fe-dep_dioxygenase_dom"/>
</dbReference>
<dbReference type="OrthoDB" id="6614653at2759"/>
<dbReference type="SMR" id="A0A3Q1INY5"/>
<keyword evidence="11" id="KW-0804">Transcription</keyword>
<dbReference type="GO" id="GO:0006281">
    <property type="term" value="P:DNA repair"/>
    <property type="evidence" value="ECO:0007669"/>
    <property type="project" value="UniProtKB-KW"/>
</dbReference>
<evidence type="ECO:0000256" key="13">
    <source>
        <dbReference type="ARBA" id="ARBA00023239"/>
    </source>
</evidence>
<evidence type="ECO:0000256" key="12">
    <source>
        <dbReference type="ARBA" id="ARBA00023204"/>
    </source>
</evidence>
<dbReference type="EC" id="1.14.11.51" evidence="23"/>
<gene>
    <name evidence="36" type="primary">ALKBH1</name>
</gene>
<feature type="binding site" evidence="33">
    <location>
        <position position="272"/>
    </location>
    <ligand>
        <name>Fe cation</name>
        <dbReference type="ChEBI" id="CHEBI:24875"/>
        <note>catalytic</note>
    </ligand>
</feature>